<proteinExistence type="predicted"/>
<keyword evidence="2" id="KW-1185">Reference proteome</keyword>
<gene>
    <name evidence="1" type="ORF">GCM10011583_09770</name>
</gene>
<comment type="caution">
    <text evidence="1">The sequence shown here is derived from an EMBL/GenBank/DDBJ whole genome shotgun (WGS) entry which is preliminary data.</text>
</comment>
<protein>
    <submittedName>
        <fullName evidence="1">Uncharacterized protein</fullName>
    </submittedName>
</protein>
<sequence length="184" mass="20113">MTRPELSELDYLREIERLAKAVVSAAAGEQWYAGDTEGEGPLQRSVIALERALLHYHFPLDGCLEEEAGRLQVPLAAVALIRPEAMPVGTDETYPHACVRLGVEARPEGWALWETWVDGNAKVTMVVSAVDTTEGLLTNWAKGRDLLPVMPLPSQVAQVHAGWTGWGSIFSPYGKRKLGLNGQP</sequence>
<dbReference type="EMBL" id="BMMV01000002">
    <property type="protein sequence ID" value="GGJ80301.1"/>
    <property type="molecule type" value="Genomic_DNA"/>
</dbReference>
<organism evidence="1 2">
    <name type="scientific">Streptomyces camponoticapitis</name>
    <dbReference type="NCBI Taxonomy" id="1616125"/>
    <lineage>
        <taxon>Bacteria</taxon>
        <taxon>Bacillati</taxon>
        <taxon>Actinomycetota</taxon>
        <taxon>Actinomycetes</taxon>
        <taxon>Kitasatosporales</taxon>
        <taxon>Streptomycetaceae</taxon>
        <taxon>Streptomyces</taxon>
    </lineage>
</organism>
<dbReference type="RefSeq" id="WP_189105998.1">
    <property type="nucleotide sequence ID" value="NZ_BMMV01000002.1"/>
</dbReference>
<dbReference type="Proteomes" id="UP000660265">
    <property type="component" value="Unassembled WGS sequence"/>
</dbReference>
<name>A0ABQ2DZV7_9ACTN</name>
<evidence type="ECO:0000313" key="2">
    <source>
        <dbReference type="Proteomes" id="UP000660265"/>
    </source>
</evidence>
<reference evidence="2" key="1">
    <citation type="journal article" date="2019" name="Int. J. Syst. Evol. Microbiol.">
        <title>The Global Catalogue of Microorganisms (GCM) 10K type strain sequencing project: providing services to taxonomists for standard genome sequencing and annotation.</title>
        <authorList>
            <consortium name="The Broad Institute Genomics Platform"/>
            <consortium name="The Broad Institute Genome Sequencing Center for Infectious Disease"/>
            <person name="Wu L."/>
            <person name="Ma J."/>
        </authorList>
    </citation>
    <scope>NUCLEOTIDE SEQUENCE [LARGE SCALE GENOMIC DNA]</scope>
    <source>
        <strain evidence="2">CGMCC 4.7275</strain>
    </source>
</reference>
<accession>A0ABQ2DZV7</accession>
<evidence type="ECO:0000313" key="1">
    <source>
        <dbReference type="EMBL" id="GGJ80301.1"/>
    </source>
</evidence>